<reference evidence="1" key="1">
    <citation type="submission" date="2015-01" db="EMBL/GenBank/DDBJ databases">
        <title>EvidentialGene: Evidence-directed Construction of Complete mRNA Transcriptomes without Genomes.</title>
        <authorList>
            <person name="Gilbert D.G."/>
        </authorList>
    </citation>
    <scope>NUCLEOTIDE SEQUENCE</scope>
</reference>
<evidence type="ECO:0000313" key="1">
    <source>
        <dbReference type="EMBL" id="JAQ23929.1"/>
    </source>
</evidence>
<organism evidence="1">
    <name type="scientific">Fundulus heteroclitus</name>
    <name type="common">Killifish</name>
    <name type="synonym">Mummichog</name>
    <dbReference type="NCBI Taxonomy" id="8078"/>
    <lineage>
        <taxon>Eukaryota</taxon>
        <taxon>Metazoa</taxon>
        <taxon>Chordata</taxon>
        <taxon>Craniata</taxon>
        <taxon>Vertebrata</taxon>
        <taxon>Euteleostomi</taxon>
        <taxon>Actinopterygii</taxon>
        <taxon>Neopterygii</taxon>
        <taxon>Teleostei</taxon>
        <taxon>Neoteleostei</taxon>
        <taxon>Acanthomorphata</taxon>
        <taxon>Ovalentaria</taxon>
        <taxon>Atherinomorphae</taxon>
        <taxon>Cyprinodontiformes</taxon>
        <taxon>Fundulidae</taxon>
        <taxon>Fundulus</taxon>
    </lineage>
</organism>
<accession>A0A146MWN0</accession>
<dbReference type="AlphaFoldDB" id="A0A146MWN0"/>
<dbReference type="InterPro" id="IPR003360">
    <property type="entry name" value="US22-like"/>
</dbReference>
<dbReference type="EMBL" id="GCES01162392">
    <property type="protein sequence ID" value="JAQ23930.1"/>
    <property type="molecule type" value="Transcribed_RNA"/>
</dbReference>
<dbReference type="EMBL" id="GCES01162393">
    <property type="protein sequence ID" value="JAQ23929.1"/>
    <property type="molecule type" value="Transcribed_RNA"/>
</dbReference>
<protein>
    <submittedName>
        <fullName evidence="1">US22 domain-containing protein</fullName>
    </submittedName>
</protein>
<name>A0A146MWN0_FUNHE</name>
<dbReference type="Pfam" id="PF02393">
    <property type="entry name" value="US22"/>
    <property type="match status" value="1"/>
</dbReference>
<proteinExistence type="predicted"/>
<sequence>MVPFTKKSTKEELTPLRTSNLLRSNGIKGPEYLAWVSETVSTNKSERFSLESPVGAMLTIAPVEDTEYRDRPAVVNAWGKFYLPTTVTMRVIGYVTGTSYPCDQLVLMTCEDQKVYGYDGDELHLLASSPKQLSEEGIACPPSKSYYHGEAFKDMTSEDWETVKQSPVGKRLDEEHHNLVASHKSSLLKNLRLSRQKQSCHQQYGRCLPNDVLTQLQKGGT</sequence>